<dbReference type="AlphaFoldDB" id="A0A564YUS1"/>
<reference evidence="1 2" key="1">
    <citation type="submission" date="2019-07" db="EMBL/GenBank/DDBJ databases">
        <authorList>
            <person name="Jastrzebski P J."/>
            <person name="Paukszto L."/>
            <person name="Jastrzebski P J."/>
        </authorList>
    </citation>
    <scope>NUCLEOTIDE SEQUENCE [LARGE SCALE GENOMIC DNA]</scope>
    <source>
        <strain evidence="1 2">WMS-il1</strain>
    </source>
</reference>
<accession>A0A564YUS1</accession>
<name>A0A564YUS1_HYMDI</name>
<protein>
    <submittedName>
        <fullName evidence="1">Uncharacterized protein</fullName>
    </submittedName>
</protein>
<keyword evidence="2" id="KW-1185">Reference proteome</keyword>
<evidence type="ECO:0000313" key="1">
    <source>
        <dbReference type="EMBL" id="VUZ50443.1"/>
    </source>
</evidence>
<organism evidence="1 2">
    <name type="scientific">Hymenolepis diminuta</name>
    <name type="common">Rat tapeworm</name>
    <dbReference type="NCBI Taxonomy" id="6216"/>
    <lineage>
        <taxon>Eukaryota</taxon>
        <taxon>Metazoa</taxon>
        <taxon>Spiralia</taxon>
        <taxon>Lophotrochozoa</taxon>
        <taxon>Platyhelminthes</taxon>
        <taxon>Cestoda</taxon>
        <taxon>Eucestoda</taxon>
        <taxon>Cyclophyllidea</taxon>
        <taxon>Hymenolepididae</taxon>
        <taxon>Hymenolepis</taxon>
    </lineage>
</organism>
<dbReference type="Proteomes" id="UP000321570">
    <property type="component" value="Unassembled WGS sequence"/>
</dbReference>
<gene>
    <name evidence="1" type="ORF">WMSIL1_LOCUS9224</name>
</gene>
<evidence type="ECO:0000313" key="2">
    <source>
        <dbReference type="Proteomes" id="UP000321570"/>
    </source>
</evidence>
<dbReference type="EMBL" id="CABIJS010000356">
    <property type="protein sequence ID" value="VUZ50443.1"/>
    <property type="molecule type" value="Genomic_DNA"/>
</dbReference>
<proteinExistence type="predicted"/>
<sequence length="68" mass="7872">VFAADLHFTAQTQRLLVLFNPCSCSRGISIVLRRLQTIIKKNAQLHQKTVNSFQSSCCKWIEYLYVIK</sequence>
<feature type="non-terminal residue" evidence="1">
    <location>
        <position position="1"/>
    </location>
</feature>